<reference evidence="2 3" key="1">
    <citation type="journal article" date="2011" name="J. Bacteriol.">
        <title>Complete genome sequence of Methanosaeta concilii, a specialist in aceticlastic methanogenesis.</title>
        <authorList>
            <person name="Barber R.D."/>
            <person name="Zhang L."/>
            <person name="Harnack M."/>
            <person name="Olson M.V."/>
            <person name="Kaul R."/>
            <person name="Ingram-Smith C."/>
            <person name="Smith K.S."/>
        </authorList>
    </citation>
    <scope>NUCLEOTIDE SEQUENCE [LARGE SCALE GENOMIC DNA]</scope>
    <source>
        <strain evidence="3">ATCC 5969 / DSM 3671 / JCM 10134 / NBRC 103675 / OCM 69 / GP-6</strain>
    </source>
</reference>
<dbReference type="AlphaFoldDB" id="F4BSX2"/>
<dbReference type="EMBL" id="CP002565">
    <property type="protein sequence ID" value="AEB68082.1"/>
    <property type="molecule type" value="Genomic_DNA"/>
</dbReference>
<evidence type="ECO:0000313" key="2">
    <source>
        <dbReference type="EMBL" id="AEB68082.1"/>
    </source>
</evidence>
<feature type="transmembrane region" description="Helical" evidence="1">
    <location>
        <begin position="337"/>
        <end position="358"/>
    </location>
</feature>
<sequence>MLQTATVNLGYGITAVDIGLGLVALAVLIGPFTVKKIEHNLEAFLFVMGVLSVTIAGVWEMRLVEEAVMEPVVKGIVPAVLVAGMAFHYGRSRAQSAMSYVLDNVSIKAVAFVMIVGLGLVSSVITAIIAALLLVELVNCMPLERKDKINLVIITCFAIGLGAVLTPLGEPLSTIAISKLQGPPYNAGFFFLFEKLALYVIPGVLALGVLGVLFTGKATKQECVTMVEDTETLRDVGARAAKVYVFVMALLLLGAGMKIIIDKYFTAIPSEVLYWVNMLSAILDNATLTAAEIAPSLTIGQITAALMGLLIAGGMLVPGNIPNIIAANKLGITSKEWARLGVPVGLVLMLVYFVWIFYIPFGPLAG</sequence>
<dbReference type="InterPro" id="IPR012443">
    <property type="entry name" value="DUF1646"/>
</dbReference>
<dbReference type="GeneID" id="10461010"/>
<proteinExistence type="predicted"/>
<dbReference type="Proteomes" id="UP000007807">
    <property type="component" value="Chromosome"/>
</dbReference>
<keyword evidence="1" id="KW-1133">Transmembrane helix</keyword>
<evidence type="ECO:0000313" key="3">
    <source>
        <dbReference type="Proteomes" id="UP000007807"/>
    </source>
</evidence>
<dbReference type="PIRSF" id="PIRSF019205">
    <property type="entry name" value="DUF1646"/>
    <property type="match status" value="1"/>
</dbReference>
<accession>F4BSX2</accession>
<feature type="transmembrane region" description="Helical" evidence="1">
    <location>
        <begin position="41"/>
        <end position="59"/>
    </location>
</feature>
<gene>
    <name evidence="2" type="ordered locus">MCON_1413</name>
</gene>
<feature type="transmembrane region" description="Helical" evidence="1">
    <location>
        <begin position="109"/>
        <end position="137"/>
    </location>
</feature>
<evidence type="ECO:0000256" key="1">
    <source>
        <dbReference type="SAM" id="Phobius"/>
    </source>
</evidence>
<dbReference type="Pfam" id="PF07854">
    <property type="entry name" value="DUF1646"/>
    <property type="match status" value="1"/>
</dbReference>
<dbReference type="RefSeq" id="WP_013719127.1">
    <property type="nucleotide sequence ID" value="NC_015416.1"/>
</dbReference>
<feature type="transmembrane region" description="Helical" evidence="1">
    <location>
        <begin position="149"/>
        <end position="169"/>
    </location>
</feature>
<feature type="transmembrane region" description="Helical" evidence="1">
    <location>
        <begin position="189"/>
        <end position="214"/>
    </location>
</feature>
<keyword evidence="1" id="KW-0472">Membrane</keyword>
<dbReference type="KEGG" id="mcj:MCON_1413"/>
<dbReference type="HOGENOM" id="CLU_822987_0_0_2"/>
<keyword evidence="1" id="KW-0812">Transmembrane</keyword>
<feature type="transmembrane region" description="Helical" evidence="1">
    <location>
        <begin position="9"/>
        <end position="29"/>
    </location>
</feature>
<feature type="transmembrane region" description="Helical" evidence="1">
    <location>
        <begin position="243"/>
        <end position="261"/>
    </location>
</feature>
<organism evidence="2 3">
    <name type="scientific">Methanothrix soehngenii (strain ATCC 5969 / DSM 3671 / JCM 10134 / NBRC 103675 / OCM 69 / GP-6)</name>
    <name type="common">Methanosaeta concilii</name>
    <dbReference type="NCBI Taxonomy" id="990316"/>
    <lineage>
        <taxon>Archaea</taxon>
        <taxon>Methanobacteriati</taxon>
        <taxon>Methanobacteriota</taxon>
        <taxon>Stenosarchaea group</taxon>
        <taxon>Methanomicrobia</taxon>
        <taxon>Methanotrichales</taxon>
        <taxon>Methanotrichaceae</taxon>
        <taxon>Methanothrix</taxon>
    </lineage>
</organism>
<evidence type="ECO:0008006" key="4">
    <source>
        <dbReference type="Google" id="ProtNLM"/>
    </source>
</evidence>
<keyword evidence="3" id="KW-1185">Reference proteome</keyword>
<name>F4BSX2_METSG</name>
<dbReference type="InParanoid" id="F4BSX2"/>
<protein>
    <recommendedName>
        <fullName evidence="4">DUF1646 domain-containing protein</fullName>
    </recommendedName>
</protein>
<dbReference type="OrthoDB" id="29035at2157"/>
<feature type="transmembrane region" description="Helical" evidence="1">
    <location>
        <begin position="71"/>
        <end position="89"/>
    </location>
</feature>
<feature type="transmembrane region" description="Helical" evidence="1">
    <location>
        <begin position="293"/>
        <end position="317"/>
    </location>
</feature>